<reference evidence="2" key="2">
    <citation type="submission" date="2022-03" db="EMBL/GenBank/DDBJ databases">
        <title>Draft title - Genomic analysis of global carrot germplasm unveils the trajectory of domestication and the origin of high carotenoid orange carrot.</title>
        <authorList>
            <person name="Iorizzo M."/>
            <person name="Ellison S."/>
            <person name="Senalik D."/>
            <person name="Macko-Podgorni A."/>
            <person name="Grzebelus D."/>
            <person name="Bostan H."/>
            <person name="Rolling W."/>
            <person name="Curaba J."/>
            <person name="Simon P."/>
        </authorList>
    </citation>
    <scope>NUCLEOTIDE SEQUENCE</scope>
    <source>
        <tissue evidence="2">Leaf</tissue>
    </source>
</reference>
<keyword evidence="3" id="KW-1185">Reference proteome</keyword>
<feature type="compositionally biased region" description="Basic and acidic residues" evidence="1">
    <location>
        <begin position="287"/>
        <end position="315"/>
    </location>
</feature>
<evidence type="ECO:0000313" key="2">
    <source>
        <dbReference type="EMBL" id="WOG82204.1"/>
    </source>
</evidence>
<dbReference type="KEGG" id="dcr:108213017"/>
<accession>A0AAF0W360</accession>
<evidence type="ECO:0000313" key="3">
    <source>
        <dbReference type="Proteomes" id="UP000077755"/>
    </source>
</evidence>
<dbReference type="AlphaFoldDB" id="A0AAF0W360"/>
<sequence length="342" mass="37121">MGACATKPKADATDVPAPLPEKDEVEKKELTVVGSVIETKEFVDADKSRSLSNLFKQSEEVKGSTGTHSTPTEMVKEEACEAEEGTDVSETKTIEVIKSEISAETTITPTVVPVFEAEKAIEVEAATDKFEISLEKTAMPIADAPALVKPEESIEVETAKEETETLEEKTSTLTSHVPVDDGAEKDIDAALATENQETLAIEDKKIDEHDKGIETPISESVVEVDSSKTEFVEDGTSSPVVYAHVEADTKIEAAANETQIAEAVEEKKIEEHEEVEETLNPESPKNTGEESKEATELEKPAILPEKENQDSKIEEEIAVTENQKPPEETTTETEVAAEIVKP</sequence>
<organism evidence="2 3">
    <name type="scientific">Daucus carota subsp. sativus</name>
    <name type="common">Carrot</name>
    <dbReference type="NCBI Taxonomy" id="79200"/>
    <lineage>
        <taxon>Eukaryota</taxon>
        <taxon>Viridiplantae</taxon>
        <taxon>Streptophyta</taxon>
        <taxon>Embryophyta</taxon>
        <taxon>Tracheophyta</taxon>
        <taxon>Spermatophyta</taxon>
        <taxon>Magnoliopsida</taxon>
        <taxon>eudicotyledons</taxon>
        <taxon>Gunneridae</taxon>
        <taxon>Pentapetalae</taxon>
        <taxon>asterids</taxon>
        <taxon>campanulids</taxon>
        <taxon>Apiales</taxon>
        <taxon>Apiaceae</taxon>
        <taxon>Apioideae</taxon>
        <taxon>Scandiceae</taxon>
        <taxon>Daucinae</taxon>
        <taxon>Daucus</taxon>
        <taxon>Daucus sect. Daucus</taxon>
    </lineage>
</organism>
<proteinExistence type="predicted"/>
<feature type="region of interest" description="Disordered" evidence="1">
    <location>
        <begin position="268"/>
        <end position="342"/>
    </location>
</feature>
<dbReference type="EMBL" id="CP093343">
    <property type="protein sequence ID" value="WOG82204.1"/>
    <property type="molecule type" value="Genomic_DNA"/>
</dbReference>
<gene>
    <name evidence="2" type="ORF">DCAR_0101366</name>
</gene>
<feature type="region of interest" description="Disordered" evidence="1">
    <location>
        <begin position="1"/>
        <end position="23"/>
    </location>
</feature>
<protein>
    <submittedName>
        <fullName evidence="2">Uncharacterized protein</fullName>
    </submittedName>
</protein>
<name>A0AAF0W360_DAUCS</name>
<feature type="region of interest" description="Disordered" evidence="1">
    <location>
        <begin position="56"/>
        <end position="91"/>
    </location>
</feature>
<dbReference type="Proteomes" id="UP000077755">
    <property type="component" value="Chromosome 1"/>
</dbReference>
<evidence type="ECO:0000256" key="1">
    <source>
        <dbReference type="SAM" id="MobiDB-lite"/>
    </source>
</evidence>
<feature type="compositionally biased region" description="Basic and acidic residues" evidence="1">
    <location>
        <begin position="161"/>
        <end position="170"/>
    </location>
</feature>
<reference evidence="2" key="1">
    <citation type="journal article" date="2016" name="Nat. Genet.">
        <title>A high-quality carrot genome assembly provides new insights into carotenoid accumulation and asterid genome evolution.</title>
        <authorList>
            <person name="Iorizzo M."/>
            <person name="Ellison S."/>
            <person name="Senalik D."/>
            <person name="Zeng P."/>
            <person name="Satapoomin P."/>
            <person name="Huang J."/>
            <person name="Bowman M."/>
            <person name="Iovene M."/>
            <person name="Sanseverino W."/>
            <person name="Cavagnaro P."/>
            <person name="Yildiz M."/>
            <person name="Macko-Podgorni A."/>
            <person name="Moranska E."/>
            <person name="Grzebelus E."/>
            <person name="Grzebelus D."/>
            <person name="Ashrafi H."/>
            <person name="Zheng Z."/>
            <person name="Cheng S."/>
            <person name="Spooner D."/>
            <person name="Van Deynze A."/>
            <person name="Simon P."/>
        </authorList>
    </citation>
    <scope>NUCLEOTIDE SEQUENCE</scope>
    <source>
        <tissue evidence="2">Leaf</tissue>
    </source>
</reference>
<feature type="region of interest" description="Disordered" evidence="1">
    <location>
        <begin position="161"/>
        <end position="181"/>
    </location>
</feature>